<organism evidence="1 2">
    <name type="scientific">Eretmocerus hayati</name>
    <dbReference type="NCBI Taxonomy" id="131215"/>
    <lineage>
        <taxon>Eukaryota</taxon>
        <taxon>Metazoa</taxon>
        <taxon>Ecdysozoa</taxon>
        <taxon>Arthropoda</taxon>
        <taxon>Hexapoda</taxon>
        <taxon>Insecta</taxon>
        <taxon>Pterygota</taxon>
        <taxon>Neoptera</taxon>
        <taxon>Endopterygota</taxon>
        <taxon>Hymenoptera</taxon>
        <taxon>Apocrita</taxon>
        <taxon>Proctotrupomorpha</taxon>
        <taxon>Chalcidoidea</taxon>
        <taxon>Aphelinidae</taxon>
        <taxon>Aphelininae</taxon>
        <taxon>Eretmocerus</taxon>
    </lineage>
</organism>
<accession>A0ACC2NEV2</accession>
<reference evidence="1" key="1">
    <citation type="submission" date="2023-04" db="EMBL/GenBank/DDBJ databases">
        <title>A chromosome-level genome assembly of the parasitoid wasp Eretmocerus hayati.</title>
        <authorList>
            <person name="Zhong Y."/>
            <person name="Liu S."/>
            <person name="Liu Y."/>
        </authorList>
    </citation>
    <scope>NUCLEOTIDE SEQUENCE</scope>
    <source>
        <strain evidence="1">ZJU_SS_LIU_2023</strain>
    </source>
</reference>
<proteinExistence type="predicted"/>
<dbReference type="Proteomes" id="UP001239111">
    <property type="component" value="Chromosome 3"/>
</dbReference>
<comment type="caution">
    <text evidence="1">The sequence shown here is derived from an EMBL/GenBank/DDBJ whole genome shotgun (WGS) entry which is preliminary data.</text>
</comment>
<dbReference type="EMBL" id="CM056743">
    <property type="protein sequence ID" value="KAJ8669318.1"/>
    <property type="molecule type" value="Genomic_DNA"/>
</dbReference>
<name>A0ACC2NEV2_9HYME</name>
<gene>
    <name evidence="1" type="ORF">QAD02_000577</name>
</gene>
<evidence type="ECO:0000313" key="2">
    <source>
        <dbReference type="Proteomes" id="UP001239111"/>
    </source>
</evidence>
<sequence length="167" mass="18015">MHPGVYQIPILMHIPDHRGSAHRRVIPSNIPNHVPNRYKYVTAMANPDSYAHSIPTVSFGIHPNLSPNSCPEYHGVYNQGQIGPSSVTYATISSPVHLNNGMLQYVVVPSTSGANYATSVGSAHGIYPNPGLTIAKSSIVDLAYLPNPIPAPQNTDPSFLGVNYAYR</sequence>
<protein>
    <submittedName>
        <fullName evidence="1">Uncharacterized protein</fullName>
    </submittedName>
</protein>
<evidence type="ECO:0000313" key="1">
    <source>
        <dbReference type="EMBL" id="KAJ8669318.1"/>
    </source>
</evidence>
<keyword evidence="2" id="KW-1185">Reference proteome</keyword>